<reference evidence="8" key="1">
    <citation type="submission" date="2021-06" db="EMBL/GenBank/DDBJ databases">
        <title>Parelaphostrongylus tenuis whole genome reference sequence.</title>
        <authorList>
            <person name="Garwood T.J."/>
            <person name="Larsen P.A."/>
            <person name="Fountain-Jones N.M."/>
            <person name="Garbe J.R."/>
            <person name="Macchietto M.G."/>
            <person name="Kania S.A."/>
            <person name="Gerhold R.W."/>
            <person name="Richards J.E."/>
            <person name="Wolf T.M."/>
        </authorList>
    </citation>
    <scope>NUCLEOTIDE SEQUENCE</scope>
    <source>
        <strain evidence="8">MNPRO001-30</strain>
        <tissue evidence="8">Meninges</tissue>
    </source>
</reference>
<evidence type="ECO:0000256" key="2">
    <source>
        <dbReference type="ARBA" id="ARBA00005369"/>
    </source>
</evidence>
<keyword evidence="5" id="KW-0489">Methyltransferase</keyword>
<dbReference type="GO" id="GO:0032259">
    <property type="term" value="P:methylation"/>
    <property type="evidence" value="ECO:0007669"/>
    <property type="project" value="UniProtKB-KW"/>
</dbReference>
<dbReference type="GO" id="GO:0004719">
    <property type="term" value="F:protein-L-isoaspartate (D-aspartate) O-methyltransferase activity"/>
    <property type="evidence" value="ECO:0007669"/>
    <property type="project" value="UniProtKB-EC"/>
</dbReference>
<evidence type="ECO:0000256" key="4">
    <source>
        <dbReference type="ARBA" id="ARBA00022490"/>
    </source>
</evidence>
<dbReference type="GO" id="GO:0005737">
    <property type="term" value="C:cytoplasm"/>
    <property type="evidence" value="ECO:0007669"/>
    <property type="project" value="UniProtKB-SubCell"/>
</dbReference>
<keyword evidence="6" id="KW-0808">Transferase</keyword>
<dbReference type="PANTHER" id="PTHR11579:SF0">
    <property type="entry name" value="PROTEIN-L-ISOASPARTATE(D-ASPARTATE) O-METHYLTRANSFERASE"/>
    <property type="match status" value="1"/>
</dbReference>
<evidence type="ECO:0000256" key="6">
    <source>
        <dbReference type="ARBA" id="ARBA00022679"/>
    </source>
</evidence>
<evidence type="ECO:0000256" key="3">
    <source>
        <dbReference type="ARBA" id="ARBA00011890"/>
    </source>
</evidence>
<comment type="caution">
    <text evidence="8">The sequence shown here is derived from an EMBL/GenBank/DDBJ whole genome shotgun (WGS) entry which is preliminary data.</text>
</comment>
<keyword evidence="4" id="KW-0963">Cytoplasm</keyword>
<comment type="similarity">
    <text evidence="2">Belongs to the methyltransferase superfamily. L-isoaspartyl/D-aspartyl protein methyltransferase family.</text>
</comment>
<dbReference type="InterPro" id="IPR029063">
    <property type="entry name" value="SAM-dependent_MTases_sf"/>
</dbReference>
<accession>A0AAD5QYV0</accession>
<keyword evidence="7" id="KW-0949">S-adenosyl-L-methionine</keyword>
<dbReference type="AlphaFoldDB" id="A0AAD5QYV0"/>
<protein>
    <recommendedName>
        <fullName evidence="3">protein-L-isoaspartate(D-aspartate) O-methyltransferase</fullName>
        <ecNumber evidence="3">2.1.1.77</ecNumber>
    </recommendedName>
</protein>
<organism evidence="8 9">
    <name type="scientific">Parelaphostrongylus tenuis</name>
    <name type="common">Meningeal worm</name>
    <dbReference type="NCBI Taxonomy" id="148309"/>
    <lineage>
        <taxon>Eukaryota</taxon>
        <taxon>Metazoa</taxon>
        <taxon>Ecdysozoa</taxon>
        <taxon>Nematoda</taxon>
        <taxon>Chromadorea</taxon>
        <taxon>Rhabditida</taxon>
        <taxon>Rhabditina</taxon>
        <taxon>Rhabditomorpha</taxon>
        <taxon>Strongyloidea</taxon>
        <taxon>Metastrongylidae</taxon>
        <taxon>Parelaphostrongylus</taxon>
    </lineage>
</organism>
<dbReference type="PANTHER" id="PTHR11579">
    <property type="entry name" value="PROTEIN-L-ISOASPARTATE O-METHYLTRANSFERASE"/>
    <property type="match status" value="1"/>
</dbReference>
<dbReference type="Proteomes" id="UP001196413">
    <property type="component" value="Unassembled WGS sequence"/>
</dbReference>
<evidence type="ECO:0000256" key="1">
    <source>
        <dbReference type="ARBA" id="ARBA00004496"/>
    </source>
</evidence>
<proteinExistence type="inferred from homology"/>
<comment type="subcellular location">
    <subcellularLocation>
        <location evidence="1">Cytoplasm</location>
    </subcellularLocation>
</comment>
<dbReference type="EC" id="2.1.1.77" evidence="3"/>
<evidence type="ECO:0000313" key="9">
    <source>
        <dbReference type="Proteomes" id="UP001196413"/>
    </source>
</evidence>
<dbReference type="Gene3D" id="3.40.50.150">
    <property type="entry name" value="Vaccinia Virus protein VP39"/>
    <property type="match status" value="1"/>
</dbReference>
<dbReference type="SUPFAM" id="SSF53335">
    <property type="entry name" value="S-adenosyl-L-methionine-dependent methyltransferases"/>
    <property type="match status" value="1"/>
</dbReference>
<dbReference type="Pfam" id="PF01135">
    <property type="entry name" value="PCMT"/>
    <property type="match status" value="1"/>
</dbReference>
<dbReference type="EMBL" id="JAHQIW010005528">
    <property type="protein sequence ID" value="KAJ1366318.1"/>
    <property type="molecule type" value="Genomic_DNA"/>
</dbReference>
<name>A0AAD5QYV0_PARTN</name>
<evidence type="ECO:0000256" key="7">
    <source>
        <dbReference type="ARBA" id="ARBA00022691"/>
    </source>
</evidence>
<evidence type="ECO:0000256" key="5">
    <source>
        <dbReference type="ARBA" id="ARBA00022603"/>
    </source>
</evidence>
<evidence type="ECO:0000313" key="8">
    <source>
        <dbReference type="EMBL" id="KAJ1366318.1"/>
    </source>
</evidence>
<keyword evidence="9" id="KW-1185">Reference proteome</keyword>
<gene>
    <name evidence="8" type="ORF">KIN20_026950</name>
</gene>
<dbReference type="InterPro" id="IPR000682">
    <property type="entry name" value="PCMT"/>
</dbReference>
<sequence length="244" mass="27722">MHRYLRSSLKFFDKSPYAILVQTILLITIVSASELMSSEKRVTLQQAVRVYRQIKQRATTEAPFSDFRMAWRSSGNTNEELVRNLQKGRIFTSDRVRDAMLAVDRADFARVAPYRDQPQGIGWNATISAPHSTVAALEHLKNHLVDGAYALDVGSGSGYLTVCMAIMLRRTRERITLICSTVEELFSLKVMAVKDIRLIRSTTPYMLEPQLRQYQSLLSNNWPKEGDVDTCWKGEWQSGILTSG</sequence>